<keyword evidence="2" id="KW-1185">Reference proteome</keyword>
<evidence type="ECO:0000313" key="1">
    <source>
        <dbReference type="EMBL" id="UVI28479.1"/>
    </source>
</evidence>
<reference evidence="1" key="1">
    <citation type="submission" date="2022-01" db="EMBL/GenBank/DDBJ databases">
        <title>Paenibacillus spongiae sp. nov., isolated from marine sponge.</title>
        <authorList>
            <person name="Li Z."/>
            <person name="Zhang M."/>
        </authorList>
    </citation>
    <scope>NUCLEOTIDE SEQUENCE</scope>
    <source>
        <strain evidence="1">PHS-Z3</strain>
    </source>
</reference>
<protein>
    <recommendedName>
        <fullName evidence="3">Outer membrane protein assembly factor BamE</fullName>
    </recommendedName>
</protein>
<gene>
    <name evidence="1" type="ORF">L1F29_23930</name>
</gene>
<accession>A0ABY5S3K5</accession>
<dbReference type="Proteomes" id="UP001057877">
    <property type="component" value="Chromosome"/>
</dbReference>
<name>A0ABY5S3K5_9BACL</name>
<dbReference type="PROSITE" id="PS51257">
    <property type="entry name" value="PROKAR_LIPOPROTEIN"/>
    <property type="match status" value="1"/>
</dbReference>
<sequence>MKRIFISFMLVLFLTACQSKFNEGDWQNEPDMRYGMVNDFINKHEPIGLTEQEVVDLLGEPEQRLEDPVVQYVYYLGRAGMGVDDSLFVLKFDEDEKLESHQVTHD</sequence>
<evidence type="ECO:0000313" key="2">
    <source>
        <dbReference type="Proteomes" id="UP001057877"/>
    </source>
</evidence>
<evidence type="ECO:0008006" key="3">
    <source>
        <dbReference type="Google" id="ProtNLM"/>
    </source>
</evidence>
<dbReference type="RefSeq" id="WP_258384567.1">
    <property type="nucleotide sequence ID" value="NZ_CP091430.1"/>
</dbReference>
<dbReference type="EMBL" id="CP091430">
    <property type="protein sequence ID" value="UVI28479.1"/>
    <property type="molecule type" value="Genomic_DNA"/>
</dbReference>
<organism evidence="1 2">
    <name type="scientific">Paenibacillus spongiae</name>
    <dbReference type="NCBI Taxonomy" id="2909671"/>
    <lineage>
        <taxon>Bacteria</taxon>
        <taxon>Bacillati</taxon>
        <taxon>Bacillota</taxon>
        <taxon>Bacilli</taxon>
        <taxon>Bacillales</taxon>
        <taxon>Paenibacillaceae</taxon>
        <taxon>Paenibacillus</taxon>
    </lineage>
</organism>
<proteinExistence type="predicted"/>